<dbReference type="OrthoDB" id="1912561at2759"/>
<dbReference type="Pfam" id="PF14223">
    <property type="entry name" value="Retrotran_gag_2"/>
    <property type="match status" value="1"/>
</dbReference>
<reference evidence="2" key="1">
    <citation type="journal article" date="2023" name="Plant J.">
        <title>The genome of the king protea, Protea cynaroides.</title>
        <authorList>
            <person name="Chang J."/>
            <person name="Duong T.A."/>
            <person name="Schoeman C."/>
            <person name="Ma X."/>
            <person name="Roodt D."/>
            <person name="Barker N."/>
            <person name="Li Z."/>
            <person name="Van de Peer Y."/>
            <person name="Mizrachi E."/>
        </authorList>
    </citation>
    <scope>NUCLEOTIDE SEQUENCE</scope>
    <source>
        <tissue evidence="2">Young leaves</tissue>
    </source>
</reference>
<feature type="signal peptide" evidence="1">
    <location>
        <begin position="1"/>
        <end position="16"/>
    </location>
</feature>
<sequence length="286" mass="31447">MLLCCIFSTLTKPVFALVVGLNTSRAVWTKLEKHYASTSQARIMQLEYQLRSLKKGTFTMAEYIQKGKTLGDHLATVLKPVPDSQMVLSILSGLGPDYDGLVTSITSRLEPIELDDFLGILSNHEVMLQNRSRDLVVSSPTVNQVAKAPFSDPLTARRGRNSGRGQGCGRFAYDSSDNRHQVVCQTCNKPGHSAFHCYQRFNQTYLQPQMLPLPQYGNPPNAMYAVPNSPSYDSSWYTDSGATHHLTSDLSNLSLSAPYNGTNQVSVANGTGSQISHTDSSIFFNS</sequence>
<dbReference type="PANTHER" id="PTHR47481:SF31">
    <property type="entry name" value="OS01G0873500 PROTEIN"/>
    <property type="match status" value="1"/>
</dbReference>
<feature type="chain" id="PRO_5040297232" evidence="1">
    <location>
        <begin position="17"/>
        <end position="286"/>
    </location>
</feature>
<dbReference type="PANTHER" id="PTHR47481">
    <property type="match status" value="1"/>
</dbReference>
<comment type="caution">
    <text evidence="2">The sequence shown here is derived from an EMBL/GenBank/DDBJ whole genome shotgun (WGS) entry which is preliminary data.</text>
</comment>
<dbReference type="Proteomes" id="UP001141806">
    <property type="component" value="Unassembled WGS sequence"/>
</dbReference>
<evidence type="ECO:0000313" key="3">
    <source>
        <dbReference type="Proteomes" id="UP001141806"/>
    </source>
</evidence>
<organism evidence="2 3">
    <name type="scientific">Protea cynaroides</name>
    <dbReference type="NCBI Taxonomy" id="273540"/>
    <lineage>
        <taxon>Eukaryota</taxon>
        <taxon>Viridiplantae</taxon>
        <taxon>Streptophyta</taxon>
        <taxon>Embryophyta</taxon>
        <taxon>Tracheophyta</taxon>
        <taxon>Spermatophyta</taxon>
        <taxon>Magnoliopsida</taxon>
        <taxon>Proteales</taxon>
        <taxon>Proteaceae</taxon>
        <taxon>Protea</taxon>
    </lineage>
</organism>
<keyword evidence="1" id="KW-0732">Signal</keyword>
<evidence type="ECO:0000313" key="2">
    <source>
        <dbReference type="EMBL" id="KAJ4967842.1"/>
    </source>
</evidence>
<name>A0A9Q0QQ69_9MAGN</name>
<proteinExistence type="predicted"/>
<accession>A0A9Q0QQ69</accession>
<dbReference type="AlphaFoldDB" id="A0A9Q0QQ69"/>
<keyword evidence="3" id="KW-1185">Reference proteome</keyword>
<protein>
    <submittedName>
        <fullName evidence="2">Uncharacterized protein</fullName>
    </submittedName>
</protein>
<evidence type="ECO:0000256" key="1">
    <source>
        <dbReference type="SAM" id="SignalP"/>
    </source>
</evidence>
<dbReference type="EMBL" id="JAMYWD010000006">
    <property type="protein sequence ID" value="KAJ4967842.1"/>
    <property type="molecule type" value="Genomic_DNA"/>
</dbReference>
<gene>
    <name evidence="2" type="ORF">NE237_014543</name>
</gene>